<feature type="transmembrane region" description="Helical" evidence="1">
    <location>
        <begin position="91"/>
        <end position="108"/>
    </location>
</feature>
<keyword evidence="1" id="KW-0472">Membrane</keyword>
<accession>A0ABQ4XZT4</accession>
<evidence type="ECO:0000313" key="2">
    <source>
        <dbReference type="EMBL" id="GJS70287.1"/>
    </source>
</evidence>
<reference evidence="2" key="2">
    <citation type="submission" date="2022-01" db="EMBL/GenBank/DDBJ databases">
        <authorList>
            <person name="Yamashiro T."/>
            <person name="Shiraishi A."/>
            <person name="Satake H."/>
            <person name="Nakayama K."/>
        </authorList>
    </citation>
    <scope>NUCLEOTIDE SEQUENCE</scope>
</reference>
<sequence length="116" mass="13150">MARGRLFVIAHGEYFQGTQLYRIPTMGANLFNTKTVMAKAQYLGWFLVFPLVSSVMPKWALLIGQGPRDNVFTADASILPSVRVCREVQRYALRILYIGYFGISLVILDNIEQSMD</sequence>
<keyword evidence="1" id="KW-1133">Transmembrane helix</keyword>
<name>A0ABQ4XZT4_9ASTR</name>
<feature type="transmembrane region" description="Helical" evidence="1">
    <location>
        <begin position="42"/>
        <end position="61"/>
    </location>
</feature>
<comment type="caution">
    <text evidence="2">The sequence shown here is derived from an EMBL/GenBank/DDBJ whole genome shotgun (WGS) entry which is preliminary data.</text>
</comment>
<evidence type="ECO:0000313" key="3">
    <source>
        <dbReference type="Proteomes" id="UP001151760"/>
    </source>
</evidence>
<proteinExistence type="predicted"/>
<organism evidence="2 3">
    <name type="scientific">Tanacetum coccineum</name>
    <dbReference type="NCBI Taxonomy" id="301880"/>
    <lineage>
        <taxon>Eukaryota</taxon>
        <taxon>Viridiplantae</taxon>
        <taxon>Streptophyta</taxon>
        <taxon>Embryophyta</taxon>
        <taxon>Tracheophyta</taxon>
        <taxon>Spermatophyta</taxon>
        <taxon>Magnoliopsida</taxon>
        <taxon>eudicotyledons</taxon>
        <taxon>Gunneridae</taxon>
        <taxon>Pentapetalae</taxon>
        <taxon>asterids</taxon>
        <taxon>campanulids</taxon>
        <taxon>Asterales</taxon>
        <taxon>Asteraceae</taxon>
        <taxon>Asteroideae</taxon>
        <taxon>Anthemideae</taxon>
        <taxon>Anthemidinae</taxon>
        <taxon>Tanacetum</taxon>
    </lineage>
</organism>
<keyword evidence="3" id="KW-1185">Reference proteome</keyword>
<evidence type="ECO:0000256" key="1">
    <source>
        <dbReference type="SAM" id="Phobius"/>
    </source>
</evidence>
<gene>
    <name evidence="2" type="ORF">Tco_0703128</name>
</gene>
<protein>
    <submittedName>
        <fullName evidence="2">Uncharacterized protein</fullName>
    </submittedName>
</protein>
<dbReference type="EMBL" id="BQNB010009924">
    <property type="protein sequence ID" value="GJS70287.1"/>
    <property type="molecule type" value="Genomic_DNA"/>
</dbReference>
<dbReference type="Proteomes" id="UP001151760">
    <property type="component" value="Unassembled WGS sequence"/>
</dbReference>
<reference evidence="2" key="1">
    <citation type="journal article" date="2022" name="Int. J. Mol. Sci.">
        <title>Draft Genome of Tanacetum Coccineum: Genomic Comparison of Closely Related Tanacetum-Family Plants.</title>
        <authorList>
            <person name="Yamashiro T."/>
            <person name="Shiraishi A."/>
            <person name="Nakayama K."/>
            <person name="Satake H."/>
        </authorList>
    </citation>
    <scope>NUCLEOTIDE SEQUENCE</scope>
</reference>
<keyword evidence="1" id="KW-0812">Transmembrane</keyword>